<feature type="compositionally biased region" description="Low complexity" evidence="4">
    <location>
        <begin position="1"/>
        <end position="22"/>
    </location>
</feature>
<keyword evidence="2 5" id="KW-0238">DNA-binding</keyword>
<evidence type="ECO:0000313" key="6">
    <source>
        <dbReference type="Proteomes" id="UP000266934"/>
    </source>
</evidence>
<feature type="region of interest" description="Disordered" evidence="4">
    <location>
        <begin position="1"/>
        <end position="33"/>
    </location>
</feature>
<accession>A0A348FYD8</accession>
<dbReference type="OrthoDB" id="331625at2"/>
<comment type="similarity">
    <text evidence="1 3">Belongs to the bacterial histone-like protein family.</text>
</comment>
<protein>
    <submittedName>
        <fullName evidence="5">DNA-binding protein Bph2</fullName>
    </submittedName>
</protein>
<proteinExistence type="inferred from homology"/>
<dbReference type="Proteomes" id="UP000266934">
    <property type="component" value="Chromosome"/>
</dbReference>
<evidence type="ECO:0000313" key="5">
    <source>
        <dbReference type="EMBL" id="BBF92321.1"/>
    </source>
</evidence>
<reference evidence="5 6" key="1">
    <citation type="submission" date="2018-08" db="EMBL/GenBank/DDBJ databases">
        <title>Complete genome sequencing of Blastochloris tepida GI.</title>
        <authorList>
            <person name="Tsukatani Y."/>
            <person name="Mori H."/>
        </authorList>
    </citation>
    <scope>NUCLEOTIDE SEQUENCE [LARGE SCALE GENOMIC DNA]</scope>
    <source>
        <strain evidence="5 6">GI</strain>
    </source>
</reference>
<dbReference type="RefSeq" id="WP_126398180.1">
    <property type="nucleotide sequence ID" value="NZ_AP018907.1"/>
</dbReference>
<evidence type="ECO:0000256" key="2">
    <source>
        <dbReference type="ARBA" id="ARBA00023125"/>
    </source>
</evidence>
<dbReference type="KEGG" id="blag:BLTE_10060"/>
<dbReference type="CDD" id="cd13834">
    <property type="entry name" value="HU_like"/>
    <property type="match status" value="1"/>
</dbReference>
<dbReference type="EMBL" id="AP018907">
    <property type="protein sequence ID" value="BBF92321.1"/>
    <property type="molecule type" value="Genomic_DNA"/>
</dbReference>
<dbReference type="AlphaFoldDB" id="A0A348FYD8"/>
<dbReference type="SMART" id="SM00411">
    <property type="entry name" value="BHL"/>
    <property type="match status" value="1"/>
</dbReference>
<dbReference type="InterPro" id="IPR010992">
    <property type="entry name" value="IHF-like_DNA-bd_dom_sf"/>
</dbReference>
<evidence type="ECO:0000256" key="1">
    <source>
        <dbReference type="ARBA" id="ARBA00010529"/>
    </source>
</evidence>
<sequence>MAKAKTTKPAAARKTSKPAAKSTRAKPEAASIRPVKEAMTKAALINFLAEQNELPRKTAAAVYATLESVMLGSLHPKGVGEFTLPGLFKVTLRKVPARRAGTLVRNPATGEMIKGAAKPASVRVKIRALSKLKSAATP</sequence>
<organism evidence="5 6">
    <name type="scientific">Blastochloris tepida</name>
    <dbReference type="NCBI Taxonomy" id="2233851"/>
    <lineage>
        <taxon>Bacteria</taxon>
        <taxon>Pseudomonadati</taxon>
        <taxon>Pseudomonadota</taxon>
        <taxon>Alphaproteobacteria</taxon>
        <taxon>Hyphomicrobiales</taxon>
        <taxon>Blastochloridaceae</taxon>
        <taxon>Blastochloris</taxon>
    </lineage>
</organism>
<dbReference type="GO" id="GO:0030527">
    <property type="term" value="F:structural constituent of chromatin"/>
    <property type="evidence" value="ECO:0007669"/>
    <property type="project" value="InterPro"/>
</dbReference>
<dbReference type="Gene3D" id="4.10.520.10">
    <property type="entry name" value="IHF-like DNA-binding proteins"/>
    <property type="match status" value="1"/>
</dbReference>
<gene>
    <name evidence="5" type="primary">bph2</name>
    <name evidence="5" type="ORF">BLTE_10060</name>
</gene>
<evidence type="ECO:0000256" key="3">
    <source>
        <dbReference type="RuleBase" id="RU003939"/>
    </source>
</evidence>
<keyword evidence="6" id="KW-1185">Reference proteome</keyword>
<dbReference type="GO" id="GO:0003677">
    <property type="term" value="F:DNA binding"/>
    <property type="evidence" value="ECO:0007669"/>
    <property type="project" value="UniProtKB-KW"/>
</dbReference>
<dbReference type="SUPFAM" id="SSF47729">
    <property type="entry name" value="IHF-like DNA-binding proteins"/>
    <property type="match status" value="1"/>
</dbReference>
<dbReference type="Pfam" id="PF00216">
    <property type="entry name" value="Bac_DNA_binding"/>
    <property type="match status" value="1"/>
</dbReference>
<dbReference type="InterPro" id="IPR000119">
    <property type="entry name" value="Hist_DNA-bd"/>
</dbReference>
<evidence type="ECO:0000256" key="4">
    <source>
        <dbReference type="SAM" id="MobiDB-lite"/>
    </source>
</evidence>
<name>A0A348FYD8_9HYPH</name>